<dbReference type="InterPro" id="IPR001711">
    <property type="entry name" value="PLipase_C_Pinositol-sp_Y"/>
</dbReference>
<feature type="region of interest" description="Disordered" evidence="2">
    <location>
        <begin position="314"/>
        <end position="350"/>
    </location>
</feature>
<dbReference type="SUPFAM" id="SSF51695">
    <property type="entry name" value="PLC-like phosphodiesterases"/>
    <property type="match status" value="1"/>
</dbReference>
<protein>
    <recommendedName>
        <fullName evidence="1">Phosphoinositide phospholipase C</fullName>
        <ecNumber evidence="1">3.1.4.11</ecNumber>
    </recommendedName>
</protein>
<dbReference type="InterPro" id="IPR035892">
    <property type="entry name" value="C2_domain_sf"/>
</dbReference>
<gene>
    <name evidence="4" type="ORF">SEUCBS140593_009571</name>
</gene>
<keyword evidence="1" id="KW-0443">Lipid metabolism</keyword>
<evidence type="ECO:0000259" key="3">
    <source>
        <dbReference type="PROSITE" id="PS50008"/>
    </source>
</evidence>
<organism evidence="4 5">
    <name type="scientific">Sporothrix eucalyptigena</name>
    <dbReference type="NCBI Taxonomy" id="1812306"/>
    <lineage>
        <taxon>Eukaryota</taxon>
        <taxon>Fungi</taxon>
        <taxon>Dikarya</taxon>
        <taxon>Ascomycota</taxon>
        <taxon>Pezizomycotina</taxon>
        <taxon>Sordariomycetes</taxon>
        <taxon>Sordariomycetidae</taxon>
        <taxon>Ophiostomatales</taxon>
        <taxon>Ophiostomataceae</taxon>
        <taxon>Sporothrix</taxon>
    </lineage>
</organism>
<dbReference type="CDD" id="cd00275">
    <property type="entry name" value="C2_PLC_like"/>
    <property type="match status" value="1"/>
</dbReference>
<name>A0ABP0CVY9_9PEZI</name>
<comment type="caution">
    <text evidence="4">The sequence shown here is derived from an EMBL/GenBank/DDBJ whole genome shotgun (WGS) entry which is preliminary data.</text>
</comment>
<dbReference type="InterPro" id="IPR017946">
    <property type="entry name" value="PLC-like_Pdiesterase_TIM-brl"/>
</dbReference>
<dbReference type="Gene3D" id="2.60.40.150">
    <property type="entry name" value="C2 domain"/>
    <property type="match status" value="1"/>
</dbReference>
<dbReference type="SMART" id="SM00149">
    <property type="entry name" value="PLCYc"/>
    <property type="match status" value="1"/>
</dbReference>
<keyword evidence="1" id="KW-0442">Lipid degradation</keyword>
<evidence type="ECO:0000313" key="5">
    <source>
        <dbReference type="Proteomes" id="UP001642482"/>
    </source>
</evidence>
<keyword evidence="5" id="KW-1185">Reference proteome</keyword>
<dbReference type="EC" id="3.1.4.11" evidence="1"/>
<dbReference type="Proteomes" id="UP001642482">
    <property type="component" value="Unassembled WGS sequence"/>
</dbReference>
<dbReference type="Pfam" id="PF00388">
    <property type="entry name" value="PI-PLC-X"/>
    <property type="match status" value="2"/>
</dbReference>
<sequence length="949" mass="103587">MCLFSRRRGHRSALKAPDTHHQGHNVLRLLVDTTTLISPTHNGHHKQRPVVTTKGLADATAAYPNSPVIYLGDTTITQLKHIFHDICDKSSTFYGSVPLPPALGGTPTLSKRSLAKFLTQTQGEKLVVPLEKERYKFQEFLEVWCYHYSWNAARPPHEDEVLDLSFPISHYFISSSHNTYLVGNQLSSEASVGEYQKVLEKNCRCIEIDVWDPPSKASRKANSRPKLAQKQSNHRRHLSSSSVATSIHDSFEAVANLFASKISRSRASSFSQQSISAPSHIENSGAEDVDAAGTKPPDKAIALSMLREQGSTLVAEDAIDDGDSNETRDASSTGGDSETPQPSQETSERTIATISVTAPDTEIPMPADMPYDVDISEDAEPVVMHAHTFFKNDWTLGTHVPFRDVCRAVKNTAFRENPLPIIVSLEVHTHAAQQKKMVKIMREEWGNLLLEQSLEDTDPRLRLPTLGELQNKILVKVKKPYKPQWQPTGSNSTAGSSQGMMGLGASLTVASATENSGGTSGSEDDAADNDAREGALKKTRITEELGSLGIYTESRHFHSFADRDAKYPSHIFSLSDKKIQSLHENSHEDIFRHNKSFLMRAYPDARAHVMSSNPDPAGCWRRGVQMVALNWQTPDKAMMLNHGMFAGSNGWVLKPPGYRGTAAATASNSVFGDSVANTPISTPISPVAKATKTFSSQKTVSSPTPSVGPFLKPCPVSTAEPISSFDLEITIYAGQHLPLPEAFKRKQKKKTGGVINKTGSTAGVVTGRQHAHFLPVVKCELNVEQHEARCPEAPLPLPTHSSKPSAARTSSIATVVSTSQAASTALVSPSAAIKPSFASKLPEAAPKHKTTPGESDHPNWGVQGETLSFPNVTGVVESLSFLSFYVEDEGSKTAQERAKQAIGRNDTLAGWACIRLDRLRTGYRFVRLLDAHGNKTEGKLLVQINKKMR</sequence>
<dbReference type="InterPro" id="IPR001192">
    <property type="entry name" value="PI-PLC_fam"/>
</dbReference>
<reference evidence="4 5" key="1">
    <citation type="submission" date="2024-01" db="EMBL/GenBank/DDBJ databases">
        <authorList>
            <person name="Allen C."/>
            <person name="Tagirdzhanova G."/>
        </authorList>
    </citation>
    <scope>NUCLEOTIDE SEQUENCE [LARGE SCALE GENOMIC DNA]</scope>
</reference>
<dbReference type="SMART" id="SM00148">
    <property type="entry name" value="PLCXc"/>
    <property type="match status" value="1"/>
</dbReference>
<comment type="catalytic activity">
    <reaction evidence="1">
        <text>a 1,2-diacyl-sn-glycero-3-phospho-(1D-myo-inositol-4,5-bisphosphate) + H2O = 1D-myo-inositol 1,4,5-trisphosphate + a 1,2-diacyl-sn-glycerol + H(+)</text>
        <dbReference type="Rhea" id="RHEA:33179"/>
        <dbReference type="ChEBI" id="CHEBI:15377"/>
        <dbReference type="ChEBI" id="CHEBI:15378"/>
        <dbReference type="ChEBI" id="CHEBI:17815"/>
        <dbReference type="ChEBI" id="CHEBI:58456"/>
        <dbReference type="ChEBI" id="CHEBI:203600"/>
        <dbReference type="EC" id="3.1.4.11"/>
    </reaction>
</comment>
<feature type="compositionally biased region" description="Polar residues" evidence="2">
    <location>
        <begin position="330"/>
        <end position="350"/>
    </location>
</feature>
<accession>A0ABP0CVY9</accession>
<dbReference type="Pfam" id="PF00387">
    <property type="entry name" value="PI-PLC-Y"/>
    <property type="match status" value="1"/>
</dbReference>
<dbReference type="PRINTS" id="PR00390">
    <property type="entry name" value="PHPHLIPASEC"/>
</dbReference>
<dbReference type="InterPro" id="IPR000909">
    <property type="entry name" value="PLipase_C_PInositol-sp_X_dom"/>
</dbReference>
<feature type="domain" description="PI-PLC Y-box" evidence="3">
    <location>
        <begin position="545"/>
        <end position="659"/>
    </location>
</feature>
<proteinExistence type="predicted"/>
<evidence type="ECO:0000313" key="4">
    <source>
        <dbReference type="EMBL" id="CAK7236293.1"/>
    </source>
</evidence>
<feature type="region of interest" description="Disordered" evidence="2">
    <location>
        <begin position="271"/>
        <end position="296"/>
    </location>
</feature>
<dbReference type="Gene3D" id="3.20.20.190">
    <property type="entry name" value="Phosphatidylinositol (PI) phosphodiesterase"/>
    <property type="match status" value="2"/>
</dbReference>
<feature type="region of interest" description="Disordered" evidence="2">
    <location>
        <begin position="215"/>
        <end position="242"/>
    </location>
</feature>
<evidence type="ECO:0000256" key="2">
    <source>
        <dbReference type="SAM" id="MobiDB-lite"/>
    </source>
</evidence>
<dbReference type="SUPFAM" id="SSF49562">
    <property type="entry name" value="C2 domain (Calcium/lipid-binding domain, CaLB)"/>
    <property type="match status" value="1"/>
</dbReference>
<feature type="region of interest" description="Disordered" evidence="2">
    <location>
        <begin position="510"/>
        <end position="529"/>
    </location>
</feature>
<evidence type="ECO:0000256" key="1">
    <source>
        <dbReference type="RuleBase" id="RU361133"/>
    </source>
</evidence>
<dbReference type="PROSITE" id="PS50007">
    <property type="entry name" value="PIPLC_X_DOMAIN"/>
    <property type="match status" value="1"/>
</dbReference>
<dbReference type="PANTHER" id="PTHR10336">
    <property type="entry name" value="PHOSPHOINOSITIDE-SPECIFIC PHOSPHOLIPASE C FAMILY PROTEIN"/>
    <property type="match status" value="1"/>
</dbReference>
<dbReference type="PANTHER" id="PTHR10336:SF82">
    <property type="entry name" value="PHOSPHOINOSITIDE PHOSPHOLIPASE C"/>
    <property type="match status" value="1"/>
</dbReference>
<keyword evidence="1" id="KW-0378">Hydrolase</keyword>
<dbReference type="EMBL" id="CAWUHD010000160">
    <property type="protein sequence ID" value="CAK7236293.1"/>
    <property type="molecule type" value="Genomic_DNA"/>
</dbReference>
<dbReference type="PROSITE" id="PS50008">
    <property type="entry name" value="PIPLC_Y_DOMAIN"/>
    <property type="match status" value="1"/>
</dbReference>